<dbReference type="Proteomes" id="UP001595617">
    <property type="component" value="Unassembled WGS sequence"/>
</dbReference>
<feature type="domain" description="Thiamine pyrophosphate enzyme central" evidence="5">
    <location>
        <begin position="211"/>
        <end position="354"/>
    </location>
</feature>
<feature type="region of interest" description="Disordered" evidence="4">
    <location>
        <begin position="587"/>
        <end position="606"/>
    </location>
</feature>
<name>A0ABV7ZTD4_9GAMM</name>
<evidence type="ECO:0000259" key="5">
    <source>
        <dbReference type="Pfam" id="PF00205"/>
    </source>
</evidence>
<evidence type="ECO:0000259" key="6">
    <source>
        <dbReference type="Pfam" id="PF02775"/>
    </source>
</evidence>
<organism evidence="8 9">
    <name type="scientific">Saccharospirillum mangrovi</name>
    <dbReference type="NCBI Taxonomy" id="2161747"/>
    <lineage>
        <taxon>Bacteria</taxon>
        <taxon>Pseudomonadati</taxon>
        <taxon>Pseudomonadota</taxon>
        <taxon>Gammaproteobacteria</taxon>
        <taxon>Oceanospirillales</taxon>
        <taxon>Saccharospirillaceae</taxon>
        <taxon>Saccharospirillum</taxon>
    </lineage>
</organism>
<dbReference type="Gene3D" id="3.40.50.1220">
    <property type="entry name" value="TPP-binding domain"/>
    <property type="match status" value="1"/>
</dbReference>
<keyword evidence="2 3" id="KW-0786">Thiamine pyrophosphate</keyword>
<dbReference type="InterPro" id="IPR029061">
    <property type="entry name" value="THDP-binding"/>
</dbReference>
<dbReference type="PANTHER" id="PTHR18968">
    <property type="entry name" value="THIAMINE PYROPHOSPHATE ENZYMES"/>
    <property type="match status" value="1"/>
</dbReference>
<proteinExistence type="inferred from homology"/>
<dbReference type="Gene3D" id="3.40.50.970">
    <property type="match status" value="2"/>
</dbReference>
<keyword evidence="9" id="KW-1185">Reference proteome</keyword>
<dbReference type="InterPro" id="IPR012000">
    <property type="entry name" value="Thiamin_PyroP_enz_cen_dom"/>
</dbReference>
<feature type="domain" description="Thiamine pyrophosphate enzyme TPP-binding" evidence="6">
    <location>
        <begin position="427"/>
        <end position="575"/>
    </location>
</feature>
<dbReference type="PANTHER" id="PTHR18968:SF13">
    <property type="entry name" value="ACETOLACTATE SYNTHASE CATALYTIC SUBUNIT, MITOCHONDRIAL"/>
    <property type="match status" value="1"/>
</dbReference>
<evidence type="ECO:0000313" key="9">
    <source>
        <dbReference type="Proteomes" id="UP001595617"/>
    </source>
</evidence>
<dbReference type="SUPFAM" id="SSF52467">
    <property type="entry name" value="DHS-like NAD/FAD-binding domain"/>
    <property type="match status" value="1"/>
</dbReference>
<dbReference type="EMBL" id="JBHRYR010000002">
    <property type="protein sequence ID" value="MFC3851376.1"/>
    <property type="molecule type" value="Genomic_DNA"/>
</dbReference>
<dbReference type="InterPro" id="IPR012001">
    <property type="entry name" value="Thiamin_PyroP_enz_TPP-bd_dom"/>
</dbReference>
<dbReference type="InterPro" id="IPR045229">
    <property type="entry name" value="TPP_enz"/>
</dbReference>
<dbReference type="InterPro" id="IPR029035">
    <property type="entry name" value="DHS-like_NAD/FAD-binding_dom"/>
</dbReference>
<protein>
    <submittedName>
        <fullName evidence="8">Thiamine pyrophosphate-binding protein</fullName>
    </submittedName>
</protein>
<dbReference type="InterPro" id="IPR011766">
    <property type="entry name" value="TPP_enzyme_TPP-bd"/>
</dbReference>
<evidence type="ECO:0000259" key="7">
    <source>
        <dbReference type="Pfam" id="PF02776"/>
    </source>
</evidence>
<comment type="caution">
    <text evidence="8">The sequence shown here is derived from an EMBL/GenBank/DDBJ whole genome shotgun (WGS) entry which is preliminary data.</text>
</comment>
<sequence length="606" mass="65671">MSDVLTARQEVARTTYADLIVEYLRQLDIHYVFGVPGGAIEPLYDALARSARQGGPRAVIARHEAGAAFMAEGYYNETGKMGVVCSTTGPGATNLITGVSSAYSENTPMLVITAQTALPKFGRRALQDSSCTAIDTVGMFRHCTRFNTLVSHPDQMESKLISAIMAAHRIPHGPSHISIPSDVLSAPANLPLNVRPKVLLQDFVLSDEESIQDLCTAIDQAERVAVYLGNGVGTASATIMEFIETLRAPFVAGPMGKRWVNELHPQYCGVYGFGGHASAHTVLRGGLRGGKTSPPPDLILAVGAMLGELDTGGWHDDLLNSRLVHIDNSVEHFTRSPMAKMHVCGDIAAIFRRLTERAKRLQQQQPKTEASNLPITGKPRKSLNILGNRVAIRDQEMCLSDASPIKPQRLMYQLSHQLPADTRIYIDAGNAWAWATHYLMREDVLGYYRIAMAFGVMGWAIGAAVGSARGNAQHPTLCITGDGSYLMSAQEITVAAQEKLPVIFMVLNDSALGMVYHGQRLGGAEAIGWELNRVNYAAMAEAMGVDGLVIEHPNELQSIDFAQLGRKNGPTLLDVRIDRNEVPPMGDRVQELKKQRAAGTTEGGVL</sequence>
<gene>
    <name evidence="8" type="ORF">ACFOOG_00910</name>
</gene>
<dbReference type="Pfam" id="PF02776">
    <property type="entry name" value="TPP_enzyme_N"/>
    <property type="match status" value="1"/>
</dbReference>
<dbReference type="CDD" id="cd07035">
    <property type="entry name" value="TPP_PYR_POX_like"/>
    <property type="match status" value="1"/>
</dbReference>
<evidence type="ECO:0000256" key="3">
    <source>
        <dbReference type="RuleBase" id="RU362132"/>
    </source>
</evidence>
<dbReference type="SUPFAM" id="SSF52518">
    <property type="entry name" value="Thiamin diphosphate-binding fold (THDP-binding)"/>
    <property type="match status" value="2"/>
</dbReference>
<dbReference type="CDD" id="cd00568">
    <property type="entry name" value="TPP_enzymes"/>
    <property type="match status" value="1"/>
</dbReference>
<dbReference type="RefSeq" id="WP_380692524.1">
    <property type="nucleotide sequence ID" value="NZ_JBHRYR010000002.1"/>
</dbReference>
<accession>A0ABV7ZTD4</accession>
<comment type="similarity">
    <text evidence="1 3">Belongs to the TPP enzyme family.</text>
</comment>
<reference evidence="9" key="1">
    <citation type="journal article" date="2019" name="Int. J. Syst. Evol. Microbiol.">
        <title>The Global Catalogue of Microorganisms (GCM) 10K type strain sequencing project: providing services to taxonomists for standard genome sequencing and annotation.</title>
        <authorList>
            <consortium name="The Broad Institute Genomics Platform"/>
            <consortium name="The Broad Institute Genome Sequencing Center for Infectious Disease"/>
            <person name="Wu L."/>
            <person name="Ma J."/>
        </authorList>
    </citation>
    <scope>NUCLEOTIDE SEQUENCE [LARGE SCALE GENOMIC DNA]</scope>
    <source>
        <strain evidence="9">IBRC 10765</strain>
    </source>
</reference>
<feature type="domain" description="Thiamine pyrophosphate enzyme N-terminal TPP-binding" evidence="7">
    <location>
        <begin position="15"/>
        <end position="128"/>
    </location>
</feature>
<evidence type="ECO:0000313" key="8">
    <source>
        <dbReference type="EMBL" id="MFC3851376.1"/>
    </source>
</evidence>
<dbReference type="Pfam" id="PF00205">
    <property type="entry name" value="TPP_enzyme_M"/>
    <property type="match status" value="1"/>
</dbReference>
<evidence type="ECO:0000256" key="4">
    <source>
        <dbReference type="SAM" id="MobiDB-lite"/>
    </source>
</evidence>
<evidence type="ECO:0000256" key="2">
    <source>
        <dbReference type="ARBA" id="ARBA00023052"/>
    </source>
</evidence>
<evidence type="ECO:0000256" key="1">
    <source>
        <dbReference type="ARBA" id="ARBA00007812"/>
    </source>
</evidence>
<dbReference type="Pfam" id="PF02775">
    <property type="entry name" value="TPP_enzyme_C"/>
    <property type="match status" value="1"/>
</dbReference>